<dbReference type="InterPro" id="IPR003142">
    <property type="entry name" value="BPL_C"/>
</dbReference>
<feature type="binding site" evidence="3">
    <location>
        <position position="114"/>
    </location>
    <ligand>
        <name>biotin</name>
        <dbReference type="ChEBI" id="CHEBI:57586"/>
    </ligand>
</feature>
<keyword evidence="3" id="KW-0678">Repressor</keyword>
<sequence length="322" mass="36337">MLVRVLQLLRDNQHQFLSGEKISEELGCSRTMVWKYIESLRKEGNEILAVSNKGYQLIGETDQLSEHEIKSRLMEDSLFKHVHFKDNVDSTQIVAQRLVNEGAHTGTIVIANEQTLGRGRLGREWFSPPDTGIWMSIIVRPEIELREAPQLTLVTAVAVARAISNVTDLEVGIKWPNDILINGKKVVGILTEMQADPDRVNSVIIGIGINTNQEKFPNELKKIATSLSMEKGKKINRAELIIQILKEFEWLYDAYLTMGFQFIKPLWEARAVSIGKRVKAVTTKEVFYGMAIGIDDQGVLLLEDDDGKIHPVYSADINHTMD</sequence>
<comment type="caution">
    <text evidence="3">Lacks conserved residue(s) required for the propagation of feature annotation.</text>
</comment>
<gene>
    <name evidence="3" type="primary">birA</name>
    <name evidence="5" type="ORF">KS419_23025</name>
</gene>
<dbReference type="InterPro" id="IPR013196">
    <property type="entry name" value="HTH_11"/>
</dbReference>
<dbReference type="Pfam" id="PF08279">
    <property type="entry name" value="HTH_11"/>
    <property type="match status" value="1"/>
</dbReference>
<dbReference type="EMBL" id="JAHQCS010000182">
    <property type="protein sequence ID" value="MBU9714622.1"/>
    <property type="molecule type" value="Genomic_DNA"/>
</dbReference>
<evidence type="ECO:0000313" key="6">
    <source>
        <dbReference type="Proteomes" id="UP000784880"/>
    </source>
</evidence>
<evidence type="ECO:0000256" key="3">
    <source>
        <dbReference type="HAMAP-Rule" id="MF_00978"/>
    </source>
</evidence>
<dbReference type="PANTHER" id="PTHR12835">
    <property type="entry name" value="BIOTIN PROTEIN LIGASE"/>
    <property type="match status" value="1"/>
</dbReference>
<evidence type="ECO:0000259" key="4">
    <source>
        <dbReference type="PROSITE" id="PS51733"/>
    </source>
</evidence>
<dbReference type="InterPro" id="IPR030855">
    <property type="entry name" value="Bifunct_BirA"/>
</dbReference>
<dbReference type="Proteomes" id="UP000784880">
    <property type="component" value="Unassembled WGS sequence"/>
</dbReference>
<feature type="binding site" evidence="3">
    <location>
        <position position="185"/>
    </location>
    <ligand>
        <name>biotin</name>
        <dbReference type="ChEBI" id="CHEBI:57586"/>
    </ligand>
</feature>
<dbReference type="RefSeq" id="WP_217069333.1">
    <property type="nucleotide sequence ID" value="NZ_JAHQCS010000182.1"/>
</dbReference>
<comment type="caution">
    <text evidence="5">The sequence shown here is derived from an EMBL/GenBank/DDBJ whole genome shotgun (WGS) entry which is preliminary data.</text>
</comment>
<keyword evidence="6" id="KW-1185">Reference proteome</keyword>
<keyword evidence="3" id="KW-0238">DNA-binding</keyword>
<dbReference type="HAMAP" id="MF_00978">
    <property type="entry name" value="Bifunct_BirA"/>
    <property type="match status" value="1"/>
</dbReference>
<dbReference type="Pfam" id="PF03099">
    <property type="entry name" value="BPL_LplA_LipB"/>
    <property type="match status" value="1"/>
</dbReference>
<protein>
    <recommendedName>
        <fullName evidence="3">Bifunctional ligase/repressor BirA</fullName>
    </recommendedName>
    <alternativeName>
        <fullName evidence="3">Biotin--[acetyl-CoA-carboxylase] ligase</fullName>
        <ecNumber evidence="3">6.3.4.15</ecNumber>
    </alternativeName>
    <alternativeName>
        <fullName evidence="3">Biotin--protein ligase</fullName>
    </alternativeName>
    <alternativeName>
        <fullName evidence="3">Biotin-[acetyl-CoA carboxylase] synthetase</fullName>
    </alternativeName>
</protein>
<feature type="DNA-binding region" description="H-T-H motif" evidence="3">
    <location>
        <begin position="19"/>
        <end position="38"/>
    </location>
</feature>
<evidence type="ECO:0000256" key="1">
    <source>
        <dbReference type="ARBA" id="ARBA00022598"/>
    </source>
</evidence>
<organism evidence="5 6">
    <name type="scientific">Evansella tamaricis</name>
    <dbReference type="NCBI Taxonomy" id="2069301"/>
    <lineage>
        <taxon>Bacteria</taxon>
        <taxon>Bacillati</taxon>
        <taxon>Bacillota</taxon>
        <taxon>Bacilli</taxon>
        <taxon>Bacillales</taxon>
        <taxon>Bacillaceae</taxon>
        <taxon>Evansella</taxon>
    </lineage>
</organism>
<keyword evidence="2 3" id="KW-0092">Biotin</keyword>
<dbReference type="NCBIfam" id="TIGR00121">
    <property type="entry name" value="birA_ligase"/>
    <property type="match status" value="1"/>
</dbReference>
<keyword evidence="3" id="KW-0805">Transcription regulation</keyword>
<keyword evidence="3" id="KW-0804">Transcription</keyword>
<feature type="domain" description="BPL/LPL catalytic" evidence="4">
    <location>
        <begin position="65"/>
        <end position="256"/>
    </location>
</feature>
<proteinExistence type="inferred from homology"/>
<reference evidence="5 6" key="1">
    <citation type="submission" date="2021-06" db="EMBL/GenBank/DDBJ databases">
        <title>Bacillus sp. RD4P76, an endophyte from a halophyte.</title>
        <authorList>
            <person name="Sun J.-Q."/>
        </authorList>
    </citation>
    <scope>NUCLEOTIDE SEQUENCE [LARGE SCALE GENOMIC DNA]</scope>
    <source>
        <strain evidence="5 6">CGMCC 1.15917</strain>
    </source>
</reference>
<dbReference type="CDD" id="cd16442">
    <property type="entry name" value="BPL"/>
    <property type="match status" value="1"/>
</dbReference>
<dbReference type="PANTHER" id="PTHR12835:SF5">
    <property type="entry name" value="BIOTIN--PROTEIN LIGASE"/>
    <property type="match status" value="1"/>
</dbReference>
<accession>A0ABS6JP88</accession>
<keyword evidence="3" id="KW-0067">ATP-binding</keyword>
<dbReference type="GO" id="GO:0004077">
    <property type="term" value="F:biotin--[biotin carboxyl-carrier protein] ligase activity"/>
    <property type="evidence" value="ECO:0007669"/>
    <property type="project" value="UniProtKB-EC"/>
</dbReference>
<keyword evidence="3" id="KW-0547">Nucleotide-binding</keyword>
<dbReference type="InterPro" id="IPR004143">
    <property type="entry name" value="BPL_LPL_catalytic"/>
</dbReference>
<evidence type="ECO:0000256" key="2">
    <source>
        <dbReference type="ARBA" id="ARBA00023267"/>
    </source>
</evidence>
<comment type="function">
    <text evidence="3">Acts both as a biotin--[acetyl-CoA-carboxylase] ligase and a repressor.</text>
</comment>
<name>A0ABS6JP88_9BACI</name>
<dbReference type="PROSITE" id="PS51733">
    <property type="entry name" value="BPL_LPL_CATALYTIC"/>
    <property type="match status" value="1"/>
</dbReference>
<dbReference type="EC" id="6.3.4.15" evidence="3"/>
<dbReference type="InterPro" id="IPR004408">
    <property type="entry name" value="Biotin_CoA_COase_ligase"/>
</dbReference>
<keyword evidence="1 3" id="KW-0436">Ligase</keyword>
<dbReference type="Pfam" id="PF02237">
    <property type="entry name" value="BPL_C"/>
    <property type="match status" value="1"/>
</dbReference>
<comment type="similarity">
    <text evidence="3">Belongs to the biotin--protein ligase family.</text>
</comment>
<feature type="binding site" evidence="3">
    <location>
        <begin position="118"/>
        <end position="120"/>
    </location>
    <ligand>
        <name>biotin</name>
        <dbReference type="ChEBI" id="CHEBI:57586"/>
    </ligand>
</feature>
<comment type="catalytic activity">
    <reaction evidence="3">
        <text>biotin + L-lysyl-[protein] + ATP = N(6)-biotinyl-L-lysyl-[protein] + AMP + diphosphate + H(+)</text>
        <dbReference type="Rhea" id="RHEA:11756"/>
        <dbReference type="Rhea" id="RHEA-COMP:9752"/>
        <dbReference type="Rhea" id="RHEA-COMP:10505"/>
        <dbReference type="ChEBI" id="CHEBI:15378"/>
        <dbReference type="ChEBI" id="CHEBI:29969"/>
        <dbReference type="ChEBI" id="CHEBI:30616"/>
        <dbReference type="ChEBI" id="CHEBI:33019"/>
        <dbReference type="ChEBI" id="CHEBI:57586"/>
        <dbReference type="ChEBI" id="CHEBI:83144"/>
        <dbReference type="ChEBI" id="CHEBI:456215"/>
        <dbReference type="EC" id="6.3.4.15"/>
    </reaction>
</comment>
<evidence type="ECO:0000313" key="5">
    <source>
        <dbReference type="EMBL" id="MBU9714622.1"/>
    </source>
</evidence>